<dbReference type="PANTHER" id="PTHR35532:SF5">
    <property type="entry name" value="CARBOHYDRATE-BINDING DOMAIN-CONTAINING PROTEIN"/>
    <property type="match status" value="1"/>
</dbReference>
<evidence type="ECO:0000313" key="3">
    <source>
        <dbReference type="EMBL" id="AFN74814.1"/>
    </source>
</evidence>
<dbReference type="InterPro" id="IPR010502">
    <property type="entry name" value="Carb-bd_dom_fam9"/>
</dbReference>
<organism evidence="3 4">
    <name type="scientific">Melioribacter roseus (strain DSM 23840 / JCM 17771 / VKM B-2668 / P3M-2)</name>
    <dbReference type="NCBI Taxonomy" id="1191523"/>
    <lineage>
        <taxon>Bacteria</taxon>
        <taxon>Pseudomonadati</taxon>
        <taxon>Ignavibacteriota</taxon>
        <taxon>Ignavibacteria</taxon>
        <taxon>Ignavibacteriales</taxon>
        <taxon>Melioribacteraceae</taxon>
        <taxon>Melioribacter</taxon>
    </lineage>
</organism>
<dbReference type="AlphaFoldDB" id="I6ZRX6"/>
<dbReference type="GO" id="GO:0004553">
    <property type="term" value="F:hydrolase activity, hydrolyzing O-glycosyl compounds"/>
    <property type="evidence" value="ECO:0007669"/>
    <property type="project" value="InterPro"/>
</dbReference>
<evidence type="ECO:0000256" key="1">
    <source>
        <dbReference type="SAM" id="SignalP"/>
    </source>
</evidence>
<dbReference type="GO" id="GO:0030246">
    <property type="term" value="F:carbohydrate binding"/>
    <property type="evidence" value="ECO:0007669"/>
    <property type="project" value="InterPro"/>
</dbReference>
<dbReference type="PATRIC" id="fig|1191523.3.peg.1673"/>
<feature type="chain" id="PRO_5003707106" evidence="1">
    <location>
        <begin position="20"/>
        <end position="365"/>
    </location>
</feature>
<dbReference type="Pfam" id="PF06452">
    <property type="entry name" value="CBM9_1"/>
    <property type="match status" value="1"/>
</dbReference>
<dbReference type="STRING" id="1191523.MROS_1578"/>
<dbReference type="HOGENOM" id="CLU_049171_0_0_10"/>
<dbReference type="eggNOG" id="COG3509">
    <property type="taxonomic scope" value="Bacteria"/>
</dbReference>
<dbReference type="PANTHER" id="PTHR35532">
    <property type="entry name" value="SIMILAR TO POLYHYDROXYALKANOATE DEPOLYMERASE"/>
    <property type="match status" value="1"/>
</dbReference>
<evidence type="ECO:0000259" key="2">
    <source>
        <dbReference type="Pfam" id="PF06452"/>
    </source>
</evidence>
<dbReference type="Proteomes" id="UP000009011">
    <property type="component" value="Chromosome"/>
</dbReference>
<keyword evidence="1" id="KW-0732">Signal</keyword>
<proteinExistence type="predicted"/>
<dbReference type="GO" id="GO:0016052">
    <property type="term" value="P:carbohydrate catabolic process"/>
    <property type="evidence" value="ECO:0007669"/>
    <property type="project" value="InterPro"/>
</dbReference>
<dbReference type="CDD" id="cd09620">
    <property type="entry name" value="CBM9_like_3"/>
    <property type="match status" value="1"/>
</dbReference>
<sequence>MQKYNLYAFVFLLILNSLAYCQTIPRPQVEFNPRYYIVHRAEEKITVDGALNEKSWRAAEWTEDFIDIEGDIRPAPRFRTRAKMLWDDEYFYVAAELQEPDIWATLTNRDDIIFYDNDFEIFIDPDGDTHRYLEFEMNAFNTVWDLLLIKPYRDTEKAALHGYDIKGLKSGVRIYGTINKPGDIDSCWTVEVAFPWSAFEEITDINLPPQDGDKWRINFSRVEWRTTVKDNRYAKIINPETGKPYPEDNWVWTPQGVVNMHYPEMWGFVQFTTNTAYNKNIDFKYDDVEEVKWFLRQLYYAQREYYERNKRYTDDLTLLDLPETNKYETTVEATANLYEAEVKINERSSVRITQDGLIKIINRDL</sequence>
<accession>I6ZRX6</accession>
<name>I6ZRX6_MELRP</name>
<gene>
    <name evidence="3" type="ordered locus">MROS_1578</name>
</gene>
<reference evidence="3 4" key="1">
    <citation type="journal article" date="2013" name="PLoS ONE">
        <title>Genomic analysis of Melioribacter roseus, facultatively anaerobic organotrophic bacterium representing a novel deep lineage within Bacteriodetes/Chlorobi group.</title>
        <authorList>
            <person name="Kadnikov V.V."/>
            <person name="Mardanov A.V."/>
            <person name="Podosokorskaya O.A."/>
            <person name="Gavrilov S.N."/>
            <person name="Kublanov I.V."/>
            <person name="Beletsky A.V."/>
            <person name="Bonch-Osmolovskaya E.A."/>
            <person name="Ravin N.V."/>
        </authorList>
    </citation>
    <scope>NUCLEOTIDE SEQUENCE [LARGE SCALE GENOMIC DNA]</scope>
    <source>
        <strain evidence="4">JCM 17771 / P3M-2</strain>
    </source>
</reference>
<protein>
    <submittedName>
        <fullName evidence="3">Carbohydrate-binding family 9-like protein</fullName>
    </submittedName>
</protein>
<dbReference type="SUPFAM" id="SSF49344">
    <property type="entry name" value="CBD9-like"/>
    <property type="match status" value="1"/>
</dbReference>
<feature type="domain" description="Carbohydrate-binding" evidence="2">
    <location>
        <begin position="47"/>
        <end position="199"/>
    </location>
</feature>
<dbReference type="KEGG" id="mro:MROS_1578"/>
<evidence type="ECO:0000313" key="4">
    <source>
        <dbReference type="Proteomes" id="UP000009011"/>
    </source>
</evidence>
<keyword evidence="4" id="KW-1185">Reference proteome</keyword>
<dbReference type="EMBL" id="CP003557">
    <property type="protein sequence ID" value="AFN74814.1"/>
    <property type="molecule type" value="Genomic_DNA"/>
</dbReference>
<feature type="signal peptide" evidence="1">
    <location>
        <begin position="1"/>
        <end position="19"/>
    </location>
</feature>
<dbReference type="Gene3D" id="2.60.40.1190">
    <property type="match status" value="1"/>
</dbReference>